<keyword evidence="2 4" id="KW-0808">Transferase</keyword>
<evidence type="ECO:0000256" key="1">
    <source>
        <dbReference type="ARBA" id="ARBA00005054"/>
    </source>
</evidence>
<keyword evidence="7" id="KW-1185">Reference proteome</keyword>
<evidence type="ECO:0000256" key="4">
    <source>
        <dbReference type="HAMAP-Rule" id="MF_01930"/>
    </source>
</evidence>
<comment type="pathway">
    <text evidence="1 4">Purine metabolism; IMP biosynthesis via de novo pathway; N(2)-formyl-N(1)-(5-phospho-D-ribosyl)glycinamide from N(1)-(5-phospho-D-ribosyl)glycinamide (10-formyl THF route): step 1/1.</text>
</comment>
<dbReference type="GO" id="GO:0004644">
    <property type="term" value="F:phosphoribosylglycinamide formyltransferase activity"/>
    <property type="evidence" value="ECO:0007669"/>
    <property type="project" value="UniProtKB-UniRule"/>
</dbReference>
<accession>K7QYF0</accession>
<dbReference type="Gene3D" id="3.40.50.170">
    <property type="entry name" value="Formyl transferase, N-terminal domain"/>
    <property type="match status" value="1"/>
</dbReference>
<dbReference type="KEGG" id="tos:Theos_0587"/>
<organism evidence="6 7">
    <name type="scientific">Thermus oshimai JL-2</name>
    <dbReference type="NCBI Taxonomy" id="751945"/>
    <lineage>
        <taxon>Bacteria</taxon>
        <taxon>Thermotogati</taxon>
        <taxon>Deinococcota</taxon>
        <taxon>Deinococci</taxon>
        <taxon>Thermales</taxon>
        <taxon>Thermaceae</taxon>
        <taxon>Thermus</taxon>
    </lineage>
</organism>
<feature type="domain" description="Formyl transferase N-terminal" evidence="5">
    <location>
        <begin position="11"/>
        <end position="187"/>
    </location>
</feature>
<dbReference type="AlphaFoldDB" id="K7QYF0"/>
<feature type="binding site" evidence="4">
    <location>
        <begin position="20"/>
        <end position="22"/>
    </location>
    <ligand>
        <name>N(1)-(5-phospho-beta-D-ribosyl)glycinamide</name>
        <dbReference type="ChEBI" id="CHEBI:143788"/>
    </ligand>
</feature>
<dbReference type="eggNOG" id="COG0299">
    <property type="taxonomic scope" value="Bacteria"/>
</dbReference>
<dbReference type="PANTHER" id="PTHR43369:SF2">
    <property type="entry name" value="PHOSPHORIBOSYLGLYCINAMIDE FORMYLTRANSFERASE"/>
    <property type="match status" value="1"/>
</dbReference>
<dbReference type="OrthoDB" id="9806170at2"/>
<name>K7QYF0_THEOS</name>
<evidence type="ECO:0000256" key="2">
    <source>
        <dbReference type="ARBA" id="ARBA00022679"/>
    </source>
</evidence>
<feature type="binding site" evidence="4">
    <location>
        <position position="112"/>
    </location>
    <ligand>
        <name>(6R)-10-formyltetrahydrofolate</name>
        <dbReference type="ChEBI" id="CHEBI:195366"/>
    </ligand>
</feature>
<dbReference type="NCBIfam" id="TIGR00639">
    <property type="entry name" value="PurN"/>
    <property type="match status" value="1"/>
</dbReference>
<dbReference type="GO" id="GO:0005737">
    <property type="term" value="C:cytoplasm"/>
    <property type="evidence" value="ECO:0007669"/>
    <property type="project" value="TreeGrafter"/>
</dbReference>
<dbReference type="InterPro" id="IPR004607">
    <property type="entry name" value="GART"/>
</dbReference>
<gene>
    <name evidence="4" type="primary">purN</name>
    <name evidence="6" type="ORF">Theos_0587</name>
</gene>
<feature type="active site" description="Proton donor" evidence="4">
    <location>
        <position position="114"/>
    </location>
</feature>
<dbReference type="PATRIC" id="fig|751945.3.peg.573"/>
<dbReference type="InterPro" id="IPR002376">
    <property type="entry name" value="Formyl_transf_N"/>
</dbReference>
<dbReference type="HAMAP" id="MF_01930">
    <property type="entry name" value="PurN"/>
    <property type="match status" value="1"/>
</dbReference>
<dbReference type="Proteomes" id="UP000000211">
    <property type="component" value="Chromosome"/>
</dbReference>
<dbReference type="EC" id="2.1.2.2" evidence="4"/>
<dbReference type="STRING" id="751945.Theos_0587"/>
<dbReference type="PANTHER" id="PTHR43369">
    <property type="entry name" value="PHOSPHORIBOSYLGLYCINAMIDE FORMYLTRANSFERASE"/>
    <property type="match status" value="1"/>
</dbReference>
<dbReference type="RefSeq" id="WP_016328844.1">
    <property type="nucleotide sequence ID" value="NC_019386.1"/>
</dbReference>
<dbReference type="HOGENOM" id="CLU_081517_0_0_0"/>
<comment type="catalytic activity">
    <reaction evidence="4">
        <text>N(1)-(5-phospho-beta-D-ribosyl)glycinamide + (6R)-10-formyltetrahydrofolate = N(2)-formyl-N(1)-(5-phospho-beta-D-ribosyl)glycinamide + (6S)-5,6,7,8-tetrahydrofolate + H(+)</text>
        <dbReference type="Rhea" id="RHEA:15053"/>
        <dbReference type="ChEBI" id="CHEBI:15378"/>
        <dbReference type="ChEBI" id="CHEBI:57453"/>
        <dbReference type="ChEBI" id="CHEBI:143788"/>
        <dbReference type="ChEBI" id="CHEBI:147286"/>
        <dbReference type="ChEBI" id="CHEBI:195366"/>
        <dbReference type="EC" id="2.1.2.2"/>
    </reaction>
</comment>
<dbReference type="GO" id="GO:0006189">
    <property type="term" value="P:'de novo' IMP biosynthetic process"/>
    <property type="evidence" value="ECO:0007669"/>
    <property type="project" value="UniProtKB-UniRule"/>
</dbReference>
<sequence length="295" mass="32351">MTPFPLGRPARIAVLASGRGTNLKALMEAFPKGHPLGEVALVLSDNPEALALRRAQEGGVEAVVLPWRGRRAFEEEALALLEAKGIDLVALAGFMRLLSPRFVDPWYGRLLNLHPSLLPDYPGLNVHRRVLEAGEAWTGTTVHFVDRGMDTGPILLQARVPVLPTDTPEALEARVLRREHRLYPKALRLVLLGYGFPPEGLRPLVGEEAWARLQALSPRVRPFHLLALGFLLQAGKAHLAPEALLGRGGPWARGAFLFARLVAEEDPLLREELLELPEEVGRAVAGALFRVESPL</sequence>
<dbReference type="EMBL" id="CP003249">
    <property type="protein sequence ID" value="AFV75650.1"/>
    <property type="molecule type" value="Genomic_DNA"/>
</dbReference>
<dbReference type="InterPro" id="IPR036477">
    <property type="entry name" value="Formyl_transf_N_sf"/>
</dbReference>
<evidence type="ECO:0000313" key="6">
    <source>
        <dbReference type="EMBL" id="AFV75650.1"/>
    </source>
</evidence>
<evidence type="ECO:0000259" key="5">
    <source>
        <dbReference type="Pfam" id="PF00551"/>
    </source>
</evidence>
<dbReference type="SUPFAM" id="SSF53328">
    <property type="entry name" value="Formyltransferase"/>
    <property type="match status" value="1"/>
</dbReference>
<dbReference type="UniPathway" id="UPA00074">
    <property type="reaction ID" value="UER00126"/>
</dbReference>
<feature type="binding site" evidence="4">
    <location>
        <begin position="95"/>
        <end position="98"/>
    </location>
    <ligand>
        <name>(6R)-10-formyltetrahydrofolate</name>
        <dbReference type="ChEBI" id="CHEBI:195366"/>
    </ligand>
</feature>
<feature type="binding site" evidence="4">
    <location>
        <position position="70"/>
    </location>
    <ligand>
        <name>(6R)-10-formyltetrahydrofolate</name>
        <dbReference type="ChEBI" id="CHEBI:195366"/>
    </ligand>
</feature>
<dbReference type="CDD" id="cd08645">
    <property type="entry name" value="FMT_core_GART"/>
    <property type="match status" value="1"/>
</dbReference>
<feature type="site" description="Raises pKa of active site His" evidence="4">
    <location>
        <position position="150"/>
    </location>
</feature>
<comment type="function">
    <text evidence="4">Catalyzes the transfer of a formyl group from 10-formyltetrahydrofolate to 5-phospho-ribosyl-glycinamide (GAR), producing 5-phospho-ribosyl-N-formylglycinamide (FGAR) and tetrahydrofolate.</text>
</comment>
<comment type="similarity">
    <text evidence="4">Belongs to the GART family.</text>
</comment>
<proteinExistence type="inferred from homology"/>
<evidence type="ECO:0000313" key="7">
    <source>
        <dbReference type="Proteomes" id="UP000000211"/>
    </source>
</evidence>
<dbReference type="Pfam" id="PF00551">
    <property type="entry name" value="Formyl_trans_N"/>
    <property type="match status" value="1"/>
</dbReference>
<protein>
    <recommendedName>
        <fullName evidence="4">Phosphoribosylglycinamide formyltransferase</fullName>
        <ecNumber evidence="4">2.1.2.2</ecNumber>
    </recommendedName>
    <alternativeName>
        <fullName evidence="4">5'-phosphoribosylglycinamide transformylase</fullName>
    </alternativeName>
    <alternativeName>
        <fullName evidence="4">GAR transformylase</fullName>
        <shortName evidence="4">GART</shortName>
    </alternativeName>
</protein>
<evidence type="ECO:0000256" key="3">
    <source>
        <dbReference type="ARBA" id="ARBA00022755"/>
    </source>
</evidence>
<reference evidence="6 7" key="1">
    <citation type="journal article" date="2013" name="Genome Announc.">
        <title>Whole Genome Sequencing of Thermus oshimai JL-2 and Thermus thermophilus JL-18, Incomplete Denitrifiers from the United States Great Basin.</title>
        <authorList>
            <person name="Murugapiran S.K."/>
            <person name="Huntemann M."/>
            <person name="Wei C.L."/>
            <person name="Han J."/>
            <person name="Detter J.C."/>
            <person name="Han C.S."/>
            <person name="Erkkila T.H."/>
            <person name="Teshima H."/>
            <person name="Chen A."/>
            <person name="Kyrpides N."/>
            <person name="Mavrommatis K."/>
            <person name="Markowitz V."/>
            <person name="Szeto E."/>
            <person name="Ivanova N."/>
            <person name="Pagani I."/>
            <person name="Lam J."/>
            <person name="McDonald A.I."/>
            <person name="Dodsworth J.A."/>
            <person name="Pati A."/>
            <person name="Goodwin L."/>
            <person name="Peters L."/>
            <person name="Pitluck S."/>
            <person name="Woyke T."/>
            <person name="Hedlund B.P."/>
        </authorList>
    </citation>
    <scope>NUCLEOTIDE SEQUENCE</scope>
    <source>
        <strain evidence="6 7">JL-2</strain>
    </source>
</reference>
<keyword evidence="3 4" id="KW-0658">Purine biosynthesis</keyword>